<proteinExistence type="predicted"/>
<evidence type="ECO:0000313" key="3">
    <source>
        <dbReference type="Proteomes" id="UP001501490"/>
    </source>
</evidence>
<feature type="transmembrane region" description="Helical" evidence="1">
    <location>
        <begin position="75"/>
        <end position="98"/>
    </location>
</feature>
<dbReference type="Proteomes" id="UP001501490">
    <property type="component" value="Unassembled WGS sequence"/>
</dbReference>
<evidence type="ECO:0000256" key="1">
    <source>
        <dbReference type="SAM" id="Phobius"/>
    </source>
</evidence>
<keyword evidence="1" id="KW-1133">Transmembrane helix</keyword>
<reference evidence="3" key="1">
    <citation type="journal article" date="2019" name="Int. J. Syst. Evol. Microbiol.">
        <title>The Global Catalogue of Microorganisms (GCM) 10K type strain sequencing project: providing services to taxonomists for standard genome sequencing and annotation.</title>
        <authorList>
            <consortium name="The Broad Institute Genomics Platform"/>
            <consortium name="The Broad Institute Genome Sequencing Center for Infectious Disease"/>
            <person name="Wu L."/>
            <person name="Ma J."/>
        </authorList>
    </citation>
    <scope>NUCLEOTIDE SEQUENCE [LARGE SCALE GENOMIC DNA]</scope>
    <source>
        <strain evidence="3">JCM 16929</strain>
    </source>
</reference>
<name>A0ABP7AD81_9ACTN</name>
<keyword evidence="1" id="KW-0812">Transmembrane</keyword>
<dbReference type="EMBL" id="BAABAB010000025">
    <property type="protein sequence ID" value="GAA3629779.1"/>
    <property type="molecule type" value="Genomic_DNA"/>
</dbReference>
<comment type="caution">
    <text evidence="2">The sequence shown here is derived from an EMBL/GenBank/DDBJ whole genome shotgun (WGS) entry which is preliminary data.</text>
</comment>
<gene>
    <name evidence="2" type="ORF">GCM10022236_35220</name>
</gene>
<organism evidence="2 3">
    <name type="scientific">Microlunatus ginsengisoli</name>
    <dbReference type="NCBI Taxonomy" id="363863"/>
    <lineage>
        <taxon>Bacteria</taxon>
        <taxon>Bacillati</taxon>
        <taxon>Actinomycetota</taxon>
        <taxon>Actinomycetes</taxon>
        <taxon>Propionibacteriales</taxon>
        <taxon>Propionibacteriaceae</taxon>
        <taxon>Microlunatus</taxon>
    </lineage>
</organism>
<keyword evidence="1" id="KW-0472">Membrane</keyword>
<feature type="transmembrane region" description="Helical" evidence="1">
    <location>
        <begin position="42"/>
        <end position="63"/>
    </location>
</feature>
<dbReference type="RefSeq" id="WP_344806956.1">
    <property type="nucleotide sequence ID" value="NZ_BAABAB010000025.1"/>
</dbReference>
<keyword evidence="3" id="KW-1185">Reference proteome</keyword>
<feature type="transmembrane region" description="Helical" evidence="1">
    <location>
        <begin position="12"/>
        <end position="30"/>
    </location>
</feature>
<accession>A0ABP7AD81</accession>
<feature type="transmembrane region" description="Helical" evidence="1">
    <location>
        <begin position="110"/>
        <end position="130"/>
    </location>
</feature>
<evidence type="ECO:0000313" key="2">
    <source>
        <dbReference type="EMBL" id="GAA3629779.1"/>
    </source>
</evidence>
<sequence length="151" mass="16169">MLSYPPKGTVRFLLETAFAVLVFAGGTLAVQAGPPIFADDDGLGTGLLMFALYALVAFVWGGLDGWRRRPLAWIAVRWVVVSLVTSTVGTLYISWGYIHEHAASFVSELIAFGFFLLGLIGAVAIAGGYLGRQIGRSRSTAPKHSNDHATQ</sequence>
<protein>
    <submittedName>
        <fullName evidence="2">Uncharacterized protein</fullName>
    </submittedName>
</protein>